<evidence type="ECO:0000256" key="7">
    <source>
        <dbReference type="PROSITE-ProRule" id="PRU01393"/>
    </source>
</evidence>
<dbReference type="GO" id="GO:0006511">
    <property type="term" value="P:ubiquitin-dependent protein catabolic process"/>
    <property type="evidence" value="ECO:0007669"/>
    <property type="project" value="UniProtKB-UniRule"/>
</dbReference>
<feature type="compositionally biased region" description="Basic and acidic residues" evidence="8">
    <location>
        <begin position="342"/>
        <end position="357"/>
    </location>
</feature>
<keyword evidence="5 7" id="KW-0378">Hydrolase</keyword>
<dbReference type="AlphaFoldDB" id="A0A4U7B6W0"/>
<dbReference type="GO" id="GO:0016579">
    <property type="term" value="P:protein deubiquitination"/>
    <property type="evidence" value="ECO:0007669"/>
    <property type="project" value="TreeGrafter"/>
</dbReference>
<feature type="site" description="Transition state stabilizer" evidence="7">
    <location>
        <position position="115"/>
    </location>
</feature>
<dbReference type="SUPFAM" id="SSF54001">
    <property type="entry name" value="Cysteine proteinases"/>
    <property type="match status" value="1"/>
</dbReference>
<dbReference type="Gene3D" id="3.40.532.10">
    <property type="entry name" value="Peptidase C12, ubiquitin carboxyl-terminal hydrolase"/>
    <property type="match status" value="1"/>
</dbReference>
<evidence type="ECO:0000256" key="2">
    <source>
        <dbReference type="ARBA" id="ARBA00012759"/>
    </source>
</evidence>
<feature type="compositionally biased region" description="Basic and acidic residues" evidence="8">
    <location>
        <begin position="192"/>
        <end position="213"/>
    </location>
</feature>
<proteinExistence type="inferred from homology"/>
<evidence type="ECO:0000256" key="8">
    <source>
        <dbReference type="SAM" id="MobiDB-lite"/>
    </source>
</evidence>
<evidence type="ECO:0000256" key="6">
    <source>
        <dbReference type="ARBA" id="ARBA00022807"/>
    </source>
</evidence>
<keyword evidence="3 7" id="KW-0645">Protease</keyword>
<evidence type="ECO:0000256" key="1">
    <source>
        <dbReference type="ARBA" id="ARBA00000707"/>
    </source>
</evidence>
<protein>
    <recommendedName>
        <fullName evidence="2 7">ubiquitinyl hydrolase 1</fullName>
        <ecNumber evidence="2 7">3.4.19.12</ecNumber>
    </recommendedName>
</protein>
<dbReference type="Proteomes" id="UP000308133">
    <property type="component" value="Unassembled WGS sequence"/>
</dbReference>
<feature type="active site" description="Nucleophile" evidence="7">
    <location>
        <position position="121"/>
    </location>
</feature>
<feature type="compositionally biased region" description="Low complexity" evidence="8">
    <location>
        <begin position="214"/>
        <end position="223"/>
    </location>
</feature>
<organism evidence="10 11">
    <name type="scientific">Elsinoe australis</name>
    <dbReference type="NCBI Taxonomy" id="40998"/>
    <lineage>
        <taxon>Eukaryota</taxon>
        <taxon>Fungi</taxon>
        <taxon>Dikarya</taxon>
        <taxon>Ascomycota</taxon>
        <taxon>Pezizomycotina</taxon>
        <taxon>Dothideomycetes</taxon>
        <taxon>Dothideomycetidae</taxon>
        <taxon>Myriangiales</taxon>
        <taxon>Elsinoaceae</taxon>
        <taxon>Elsinoe</taxon>
    </lineage>
</organism>
<accession>A0A4U7B6W0</accession>
<reference evidence="10 11" key="1">
    <citation type="submission" date="2018-02" db="EMBL/GenBank/DDBJ databases">
        <title>Draft genome sequences of Elsinoe sp., causing black scab on jojoba.</title>
        <authorList>
            <person name="Stodart B."/>
            <person name="Jeffress S."/>
            <person name="Ash G."/>
            <person name="Arun Chinnappa K."/>
        </authorList>
    </citation>
    <scope>NUCLEOTIDE SEQUENCE [LARGE SCALE GENOMIC DNA]</scope>
    <source>
        <strain evidence="10 11">Hillstone_2</strain>
    </source>
</reference>
<evidence type="ECO:0000313" key="10">
    <source>
        <dbReference type="EMBL" id="TKX24506.1"/>
    </source>
</evidence>
<sequence length="500" mass="55828">MARGRKSVTMGTSKRRKLNNQKAGKVDDEEYECMLDRKTWAGWVEIESEPAYFNVILRELGTKGVKIQELLTLEDDSFDSLQKPVHALLFLFQYRGNDLAQVETVCPSNMWFANQVPDFSCASVALLNIVNNIPGLDLGPHLQSFKDFTSEMTPMDRGYAIDDFEFLRSTHNSFAREMDILQANMVLKGKHEKQAQHAKAEEKRKAQEAKKAAADGQAAAGGARRSGRKRKERVDADAEAVEDDDDEAGNHFIAYMPIGDNVWKMDGMDSYPQLVNRIGEGGNWLEVARQAIVERISEYPEGMMDFNLMSVVHDPYDAAKQALEQHQRDLEQATQQGSDLPGFRKDTPTGPAHETKKATALQLEKGDIPVVVNSNHLEHGSPASRAAGSVPNDMTDDQEPSERLSGLESASEANDGMAVGIDANNNHSSNTDNKGLAAVMPDEEVLRLQEIVVVETEARKADDQSAMLRRQDYRPFLTEWVDALKEEDWFDTLLAVIKEK</sequence>
<evidence type="ECO:0000259" key="9">
    <source>
        <dbReference type="PROSITE" id="PS52048"/>
    </source>
</evidence>
<feature type="domain" description="UCH catalytic" evidence="9">
    <location>
        <begin position="42"/>
        <end position="313"/>
    </location>
</feature>
<comment type="catalytic activity">
    <reaction evidence="1 7">
        <text>Thiol-dependent hydrolysis of ester, thioester, amide, peptide and isopeptide bonds formed by the C-terminal Gly of ubiquitin (a 76-residue protein attached to proteins as an intracellular targeting signal).</text>
        <dbReference type="EC" id="3.4.19.12"/>
    </reaction>
</comment>
<gene>
    <name evidence="10" type="ORF">C1H76_3113</name>
</gene>
<dbReference type="PROSITE" id="PS52048">
    <property type="entry name" value="UCH_DOMAIN"/>
    <property type="match status" value="1"/>
</dbReference>
<dbReference type="PANTHER" id="PTHR10589">
    <property type="entry name" value="UBIQUITIN CARBOXYL-TERMINAL HYDROLASE"/>
    <property type="match status" value="1"/>
</dbReference>
<feature type="active site" description="Proton donor" evidence="7">
    <location>
        <position position="251"/>
    </location>
</feature>
<comment type="similarity">
    <text evidence="7">Belongs to the peptidase C12 family.</text>
</comment>
<evidence type="ECO:0000256" key="5">
    <source>
        <dbReference type="ARBA" id="ARBA00022801"/>
    </source>
</evidence>
<dbReference type="PANTHER" id="PTHR10589:SF29">
    <property type="entry name" value="UBIQUITIN CARBOXYL-TERMINAL HYDROLASE"/>
    <property type="match status" value="1"/>
</dbReference>
<dbReference type="GO" id="GO:0005737">
    <property type="term" value="C:cytoplasm"/>
    <property type="evidence" value="ECO:0007669"/>
    <property type="project" value="TreeGrafter"/>
</dbReference>
<name>A0A4U7B6W0_9PEZI</name>
<feature type="site" description="Important for enzyme activity" evidence="7">
    <location>
        <position position="266"/>
    </location>
</feature>
<evidence type="ECO:0000313" key="11">
    <source>
        <dbReference type="Proteomes" id="UP000308133"/>
    </source>
</evidence>
<evidence type="ECO:0000256" key="4">
    <source>
        <dbReference type="ARBA" id="ARBA00022786"/>
    </source>
</evidence>
<dbReference type="InterPro" id="IPR001578">
    <property type="entry name" value="Peptidase_C12_UCH"/>
</dbReference>
<dbReference type="Pfam" id="PF01088">
    <property type="entry name" value="Peptidase_C12"/>
    <property type="match status" value="1"/>
</dbReference>
<keyword evidence="4 7" id="KW-0833">Ubl conjugation pathway</keyword>
<dbReference type="InterPro" id="IPR036959">
    <property type="entry name" value="Peptidase_C12_UCH_sf"/>
</dbReference>
<feature type="region of interest" description="Disordered" evidence="8">
    <location>
        <begin position="191"/>
        <end position="244"/>
    </location>
</feature>
<dbReference type="InterPro" id="IPR038765">
    <property type="entry name" value="Papain-like_cys_pep_sf"/>
</dbReference>
<dbReference type="GO" id="GO:0004843">
    <property type="term" value="F:cysteine-type deubiquitinase activity"/>
    <property type="evidence" value="ECO:0007669"/>
    <property type="project" value="UniProtKB-UniRule"/>
</dbReference>
<dbReference type="EC" id="3.4.19.12" evidence="2 7"/>
<feature type="region of interest" description="Disordered" evidence="8">
    <location>
        <begin position="325"/>
        <end position="362"/>
    </location>
</feature>
<feature type="region of interest" description="Disordered" evidence="8">
    <location>
        <begin position="1"/>
        <end position="23"/>
    </location>
</feature>
<keyword evidence="6 7" id="KW-0788">Thiol protease</keyword>
<dbReference type="EMBL" id="PTQR01000039">
    <property type="protein sequence ID" value="TKX24506.1"/>
    <property type="molecule type" value="Genomic_DNA"/>
</dbReference>
<evidence type="ECO:0000256" key="3">
    <source>
        <dbReference type="ARBA" id="ARBA00022670"/>
    </source>
</evidence>
<feature type="region of interest" description="Disordered" evidence="8">
    <location>
        <begin position="374"/>
        <end position="411"/>
    </location>
</feature>
<comment type="caution">
    <text evidence="10">The sequence shown here is derived from an EMBL/GenBank/DDBJ whole genome shotgun (WGS) entry which is preliminary data.</text>
</comment>